<accession>A0AAP0QYH7</accession>
<comment type="caution">
    <text evidence="2">The sequence shown here is derived from an EMBL/GenBank/DDBJ whole genome shotgun (WGS) entry which is preliminary data.</text>
</comment>
<protein>
    <submittedName>
        <fullName evidence="2">Uncharacterized protein</fullName>
    </submittedName>
</protein>
<feature type="coiled-coil region" evidence="1">
    <location>
        <begin position="69"/>
        <end position="103"/>
    </location>
</feature>
<evidence type="ECO:0000313" key="2">
    <source>
        <dbReference type="EMBL" id="KAK9222701.1"/>
    </source>
</evidence>
<gene>
    <name evidence="2" type="ORF">WN944_011137</name>
</gene>
<evidence type="ECO:0000313" key="3">
    <source>
        <dbReference type="Proteomes" id="UP001428341"/>
    </source>
</evidence>
<dbReference type="AlphaFoldDB" id="A0AAP0QYH7"/>
<name>A0AAP0QYH7_9ROSI</name>
<dbReference type="EMBL" id="JBCGBO010000002">
    <property type="protein sequence ID" value="KAK9222701.1"/>
    <property type="molecule type" value="Genomic_DNA"/>
</dbReference>
<evidence type="ECO:0000256" key="1">
    <source>
        <dbReference type="SAM" id="Coils"/>
    </source>
</evidence>
<keyword evidence="1" id="KW-0175">Coiled coil</keyword>
<reference evidence="2 3" key="1">
    <citation type="submission" date="2024-05" db="EMBL/GenBank/DDBJ databases">
        <title>Haplotype-resolved chromosome-level genome assembly of Huyou (Citrus changshanensis).</title>
        <authorList>
            <person name="Miao C."/>
            <person name="Chen W."/>
            <person name="Wu Y."/>
            <person name="Wang L."/>
            <person name="Zhao S."/>
            <person name="Grierson D."/>
            <person name="Xu C."/>
            <person name="Chen K."/>
        </authorList>
    </citation>
    <scope>NUCLEOTIDE SEQUENCE [LARGE SCALE GENOMIC DNA]</scope>
    <source>
        <strain evidence="2">01-14</strain>
        <tissue evidence="2">Leaf</tissue>
    </source>
</reference>
<keyword evidence="3" id="KW-1185">Reference proteome</keyword>
<dbReference type="Proteomes" id="UP001428341">
    <property type="component" value="Unassembled WGS sequence"/>
</dbReference>
<sequence length="118" mass="13419">MLIGTNLAAEDRVDATSKELYQALAAKKNLESEFITLHKEKLTIESQLHLAKEEQKKAEEIIALDAERISSFETRIKDLEESNEQFEDELLEAQAEIEKARDKEYEEYTSGGNEVSIG</sequence>
<organism evidence="2 3">
    <name type="scientific">Citrus x changshan-huyou</name>
    <dbReference type="NCBI Taxonomy" id="2935761"/>
    <lineage>
        <taxon>Eukaryota</taxon>
        <taxon>Viridiplantae</taxon>
        <taxon>Streptophyta</taxon>
        <taxon>Embryophyta</taxon>
        <taxon>Tracheophyta</taxon>
        <taxon>Spermatophyta</taxon>
        <taxon>Magnoliopsida</taxon>
        <taxon>eudicotyledons</taxon>
        <taxon>Gunneridae</taxon>
        <taxon>Pentapetalae</taxon>
        <taxon>rosids</taxon>
        <taxon>malvids</taxon>
        <taxon>Sapindales</taxon>
        <taxon>Rutaceae</taxon>
        <taxon>Aurantioideae</taxon>
        <taxon>Citrus</taxon>
    </lineage>
</organism>
<proteinExistence type="predicted"/>